<gene>
    <name evidence="3" type="primary">LOC101851516</name>
</gene>
<dbReference type="RefSeq" id="XP_005103837.2">
    <property type="nucleotide sequence ID" value="XM_005103780.2"/>
</dbReference>
<dbReference type="GeneID" id="101851516"/>
<evidence type="ECO:0000256" key="1">
    <source>
        <dbReference type="SAM" id="SignalP"/>
    </source>
</evidence>
<accession>A0ABM0JXG5</accession>
<keyword evidence="1" id="KW-0732">Signal</keyword>
<evidence type="ECO:0000313" key="3">
    <source>
        <dbReference type="RefSeq" id="XP_005103837.2"/>
    </source>
</evidence>
<evidence type="ECO:0000313" key="2">
    <source>
        <dbReference type="Proteomes" id="UP000694888"/>
    </source>
</evidence>
<reference evidence="3" key="1">
    <citation type="submission" date="2025-08" db="UniProtKB">
        <authorList>
            <consortium name="RefSeq"/>
        </authorList>
    </citation>
    <scope>IDENTIFICATION</scope>
</reference>
<feature type="chain" id="PRO_5045271035" evidence="1">
    <location>
        <begin position="17"/>
        <end position="451"/>
    </location>
</feature>
<protein>
    <submittedName>
        <fullName evidence="3">Adhesive plaque matrix protein-like</fullName>
    </submittedName>
</protein>
<organism evidence="2 3">
    <name type="scientific">Aplysia californica</name>
    <name type="common">California sea hare</name>
    <dbReference type="NCBI Taxonomy" id="6500"/>
    <lineage>
        <taxon>Eukaryota</taxon>
        <taxon>Metazoa</taxon>
        <taxon>Spiralia</taxon>
        <taxon>Lophotrochozoa</taxon>
        <taxon>Mollusca</taxon>
        <taxon>Gastropoda</taxon>
        <taxon>Heterobranchia</taxon>
        <taxon>Euthyneura</taxon>
        <taxon>Tectipleura</taxon>
        <taxon>Aplysiida</taxon>
        <taxon>Aplysioidea</taxon>
        <taxon>Aplysiidae</taxon>
        <taxon>Aplysia</taxon>
    </lineage>
</organism>
<keyword evidence="2" id="KW-1185">Reference proteome</keyword>
<name>A0ABM0JXG5_APLCA</name>
<dbReference type="Proteomes" id="UP000694888">
    <property type="component" value="Unplaced"/>
</dbReference>
<sequence length="451" mass="49401">MTRTFLIMALVALAMAGDVLPRKDLPPYKPPPFPSFDKYSPTYPKLGFPDYSTGQNPFRSYDYAPKKAVVPVKKAYDYDYAPAGYGKAYADPYNYKQVVPAAVPVKKVYAPDYDYRPAYPAVGDYYGPGYGKELGYKAAVVPVKKAYDYDYKPVYPVKKPVYDDKFGPGFAPVSGLGAFGAKGVFAGKGLGPAVKKPFDYAPVSGLGAFGTKGVFGGKGLVPVKKAFDYAPDYVKPIAPVQKGFGFAPNYVKPVVPVKKGFGFAPDYVKPVVPVKKGFGFAPDYVKPVVPVRKGFDYAPDYVRPAAYPVKKVVPAYSDYDYRPSYYDSYRGDDYKPALLAKDVYPGKKALVPVRAVYRDPYPVQKVGAYPDYVPAKRVGAYPDYVPAKRVGAYPGYVPAAKVTVVKPAVVKTPARVFPTYEDFGKDFGKGLNKDGAFGTAFSKDFLPKFKF</sequence>
<feature type="signal peptide" evidence="1">
    <location>
        <begin position="1"/>
        <end position="16"/>
    </location>
</feature>
<proteinExistence type="predicted"/>